<gene>
    <name evidence="1" type="ORF">BaRGS_00009019</name>
</gene>
<sequence>MCRRQCFSRLAGHRQETACRQINPKSRRLLTIARFGARDSFETLGFCFNIADLPSAAQKLTDRVIGSRKSETAGLIVGSRRSNPIDLIRSAAEN</sequence>
<name>A0ABD0LKJ0_9CAEN</name>
<keyword evidence="2" id="KW-1185">Reference proteome</keyword>
<evidence type="ECO:0000313" key="1">
    <source>
        <dbReference type="EMBL" id="KAK7499678.1"/>
    </source>
</evidence>
<protein>
    <submittedName>
        <fullName evidence="1">Uncharacterized protein</fullName>
    </submittedName>
</protein>
<evidence type="ECO:0000313" key="2">
    <source>
        <dbReference type="Proteomes" id="UP001519460"/>
    </source>
</evidence>
<reference evidence="1 2" key="1">
    <citation type="journal article" date="2023" name="Sci. Data">
        <title>Genome assembly of the Korean intertidal mud-creeper Batillaria attramentaria.</title>
        <authorList>
            <person name="Patra A.K."/>
            <person name="Ho P.T."/>
            <person name="Jun S."/>
            <person name="Lee S.J."/>
            <person name="Kim Y."/>
            <person name="Won Y.J."/>
        </authorList>
    </citation>
    <scope>NUCLEOTIDE SEQUENCE [LARGE SCALE GENOMIC DNA]</scope>
    <source>
        <strain evidence="1">Wonlab-2016</strain>
    </source>
</reference>
<comment type="caution">
    <text evidence="1">The sequence shown here is derived from an EMBL/GenBank/DDBJ whole genome shotgun (WGS) entry which is preliminary data.</text>
</comment>
<dbReference type="EMBL" id="JACVVK020000042">
    <property type="protein sequence ID" value="KAK7499678.1"/>
    <property type="molecule type" value="Genomic_DNA"/>
</dbReference>
<proteinExistence type="predicted"/>
<dbReference type="Proteomes" id="UP001519460">
    <property type="component" value="Unassembled WGS sequence"/>
</dbReference>
<accession>A0ABD0LKJ0</accession>
<organism evidence="1 2">
    <name type="scientific">Batillaria attramentaria</name>
    <dbReference type="NCBI Taxonomy" id="370345"/>
    <lineage>
        <taxon>Eukaryota</taxon>
        <taxon>Metazoa</taxon>
        <taxon>Spiralia</taxon>
        <taxon>Lophotrochozoa</taxon>
        <taxon>Mollusca</taxon>
        <taxon>Gastropoda</taxon>
        <taxon>Caenogastropoda</taxon>
        <taxon>Sorbeoconcha</taxon>
        <taxon>Cerithioidea</taxon>
        <taxon>Batillariidae</taxon>
        <taxon>Batillaria</taxon>
    </lineage>
</organism>
<dbReference type="AlphaFoldDB" id="A0ABD0LKJ0"/>